<organism evidence="8 9">
    <name type="scientific">Umboniibacter marinipuniceus</name>
    <dbReference type="NCBI Taxonomy" id="569599"/>
    <lineage>
        <taxon>Bacteria</taxon>
        <taxon>Pseudomonadati</taxon>
        <taxon>Pseudomonadota</taxon>
        <taxon>Gammaproteobacteria</taxon>
        <taxon>Cellvibrionales</taxon>
        <taxon>Cellvibrionaceae</taxon>
        <taxon>Umboniibacter</taxon>
    </lineage>
</organism>
<evidence type="ECO:0000256" key="3">
    <source>
        <dbReference type="ARBA" id="ARBA00022801"/>
    </source>
</evidence>
<name>A0A3M0A7K1_9GAMM</name>
<dbReference type="InterPro" id="IPR002692">
    <property type="entry name" value="S45"/>
</dbReference>
<keyword evidence="7" id="KW-1133">Transmembrane helix</keyword>
<dbReference type="OrthoDB" id="9760084at2"/>
<evidence type="ECO:0000256" key="1">
    <source>
        <dbReference type="ARBA" id="ARBA00006586"/>
    </source>
</evidence>
<proteinExistence type="inferred from homology"/>
<dbReference type="PANTHER" id="PTHR34218:SF3">
    <property type="entry name" value="ACYL-HOMOSERINE LACTONE ACYLASE PVDQ"/>
    <property type="match status" value="1"/>
</dbReference>
<evidence type="ECO:0000256" key="5">
    <source>
        <dbReference type="PIRSR" id="PIRSR001227-1"/>
    </source>
</evidence>
<dbReference type="InterPro" id="IPR043147">
    <property type="entry name" value="Penicillin_amidase_A-knob"/>
</dbReference>
<keyword evidence="7" id="KW-0812">Transmembrane</keyword>
<gene>
    <name evidence="8" type="ORF">DFR27_0919</name>
</gene>
<keyword evidence="2" id="KW-0732">Signal</keyword>
<dbReference type="Gene3D" id="2.30.120.10">
    <property type="match status" value="1"/>
</dbReference>
<protein>
    <submittedName>
        <fullName evidence="8">Penicillin amidase/acyl-homoserine-lactone acylase</fullName>
    </submittedName>
</protein>
<keyword evidence="7" id="KW-0472">Membrane</keyword>
<keyword evidence="9" id="KW-1185">Reference proteome</keyword>
<keyword evidence="4" id="KW-0865">Zymogen</keyword>
<dbReference type="InterPro" id="IPR014395">
    <property type="entry name" value="Pen/GL7ACA/AHL_acylase"/>
</dbReference>
<dbReference type="Gene3D" id="3.60.20.10">
    <property type="entry name" value="Glutamine Phosphoribosylpyrophosphate, subunit 1, domain 1"/>
    <property type="match status" value="1"/>
</dbReference>
<dbReference type="InterPro" id="IPR029055">
    <property type="entry name" value="Ntn_hydrolases_N"/>
</dbReference>
<dbReference type="GO" id="GO:0017000">
    <property type="term" value="P:antibiotic biosynthetic process"/>
    <property type="evidence" value="ECO:0007669"/>
    <property type="project" value="InterPro"/>
</dbReference>
<dbReference type="InterPro" id="IPR023343">
    <property type="entry name" value="Penicillin_amidase_dom1"/>
</dbReference>
<dbReference type="Proteomes" id="UP000267187">
    <property type="component" value="Unassembled WGS sequence"/>
</dbReference>
<dbReference type="RefSeq" id="WP_121876280.1">
    <property type="nucleotide sequence ID" value="NZ_REFJ01000002.1"/>
</dbReference>
<evidence type="ECO:0000256" key="4">
    <source>
        <dbReference type="ARBA" id="ARBA00023145"/>
    </source>
</evidence>
<keyword evidence="6" id="KW-0106">Calcium</keyword>
<comment type="cofactor">
    <cofactor evidence="6">
        <name>Ca(2+)</name>
        <dbReference type="ChEBI" id="CHEBI:29108"/>
    </cofactor>
    <text evidence="6">Binds 1 Ca(2+) ion per dimer.</text>
</comment>
<dbReference type="EMBL" id="REFJ01000002">
    <property type="protein sequence ID" value="RMA81121.1"/>
    <property type="molecule type" value="Genomic_DNA"/>
</dbReference>
<evidence type="ECO:0000313" key="8">
    <source>
        <dbReference type="EMBL" id="RMA81121.1"/>
    </source>
</evidence>
<feature type="transmembrane region" description="Helical" evidence="7">
    <location>
        <begin position="12"/>
        <end position="37"/>
    </location>
</feature>
<dbReference type="Pfam" id="PF01804">
    <property type="entry name" value="Penicil_amidase"/>
    <property type="match status" value="1"/>
</dbReference>
<dbReference type="PIRSF" id="PIRSF001227">
    <property type="entry name" value="Pen_acylase"/>
    <property type="match status" value="1"/>
</dbReference>
<dbReference type="SUPFAM" id="SSF56235">
    <property type="entry name" value="N-terminal nucleophile aminohydrolases (Ntn hydrolases)"/>
    <property type="match status" value="1"/>
</dbReference>
<dbReference type="GO" id="GO:0016811">
    <property type="term" value="F:hydrolase activity, acting on carbon-nitrogen (but not peptide) bonds, in linear amides"/>
    <property type="evidence" value="ECO:0007669"/>
    <property type="project" value="InterPro"/>
</dbReference>
<keyword evidence="6" id="KW-0479">Metal-binding</keyword>
<evidence type="ECO:0000256" key="6">
    <source>
        <dbReference type="PIRSR" id="PIRSR001227-2"/>
    </source>
</evidence>
<dbReference type="PANTHER" id="PTHR34218">
    <property type="entry name" value="PEPTIDASE S45 PENICILLIN AMIDASE"/>
    <property type="match status" value="1"/>
</dbReference>
<dbReference type="InterPro" id="IPR043146">
    <property type="entry name" value="Penicillin_amidase_N_B-knob"/>
</dbReference>
<comment type="similarity">
    <text evidence="1">Belongs to the peptidase S45 family.</text>
</comment>
<sequence length="689" mass="76683">MEDSAVSKKSSWGLLTAKILGGLVVVMLATEQFLFFVGSQDFQPQVFRAKAQQYDVEIIRDAVGVPHIYGENDFDVAFGLGYAQAQDRLEDIEEAIIMYRGQSAEFNGSAGLSADYLIQLLGVWEPLESGYVEAQLPVATLALLQAYVDGLNAYAGTDVKRATPELYPISRRDLLAGFHLQHLFFYGFDEQLKSQISEQMQGAQVAQLQEHSLPIGSNAIAIAPARTSTNSTLLLWNSHQPLRGPLAWYEAHIESASGWQFYGGFFPGSPVPFIGFNEHMGWGVTVNKPNLLDVFELPEDEVERYGCSVSFKIYRALRVPLPLSCYRDAEGRPVLEQDGRYFQLRYAGAGEYRQVDQWYQLSQAESVAQWRTVFDDNRLASFAFIAADASGDILYRHNALMPNRGDGDQWSEYLPAAAVPEIANPSTGVLVATNQSPWGVRQLNDTFSVSQAQDYQQHTNNRAMRAHELLSGEQILSWDHLVNAKYDVKFSDASTQVQYIQAGLSQEIPPSLAAAATVLSDWDYQADQPNRGAALGVCVLGAIDTQTSTVSKPFLEQLAYCNDLLSTKLGTLSPSWGQVNRLVDGGNFWGVSGAPDTLRAMHADLDDYDNYGLRRVVAGDGLHGFVEWRHGRLHRAEVISPFGQSIARLTPFRTDQTPMFINRQLRTVLMNREDIEQQATQVILPKTYY</sequence>
<dbReference type="AlphaFoldDB" id="A0A3M0A7K1"/>
<dbReference type="Gene3D" id="1.10.439.10">
    <property type="entry name" value="Penicillin Amidohydrolase, domain 1"/>
    <property type="match status" value="1"/>
</dbReference>
<evidence type="ECO:0000256" key="2">
    <source>
        <dbReference type="ARBA" id="ARBA00022729"/>
    </source>
</evidence>
<accession>A0A3M0A7K1</accession>
<comment type="caution">
    <text evidence="8">The sequence shown here is derived from an EMBL/GenBank/DDBJ whole genome shotgun (WGS) entry which is preliminary data.</text>
</comment>
<dbReference type="GO" id="GO:0046872">
    <property type="term" value="F:metal ion binding"/>
    <property type="evidence" value="ECO:0007669"/>
    <property type="project" value="UniProtKB-KW"/>
</dbReference>
<feature type="active site" description="Nucleophile" evidence="5">
    <location>
        <position position="217"/>
    </location>
</feature>
<evidence type="ECO:0000313" key="9">
    <source>
        <dbReference type="Proteomes" id="UP000267187"/>
    </source>
</evidence>
<dbReference type="Gene3D" id="1.10.1400.10">
    <property type="match status" value="1"/>
</dbReference>
<feature type="binding site" evidence="6">
    <location>
        <position position="293"/>
    </location>
    <ligand>
        <name>Ca(2+)</name>
        <dbReference type="ChEBI" id="CHEBI:29108"/>
    </ligand>
</feature>
<evidence type="ECO:0000256" key="7">
    <source>
        <dbReference type="SAM" id="Phobius"/>
    </source>
</evidence>
<keyword evidence="3" id="KW-0378">Hydrolase</keyword>
<reference evidence="8 9" key="1">
    <citation type="submission" date="2018-10" db="EMBL/GenBank/DDBJ databases">
        <title>Genomic Encyclopedia of Type Strains, Phase IV (KMG-IV): sequencing the most valuable type-strain genomes for metagenomic binning, comparative biology and taxonomic classification.</title>
        <authorList>
            <person name="Goeker M."/>
        </authorList>
    </citation>
    <scope>NUCLEOTIDE SEQUENCE [LARGE SCALE GENOMIC DNA]</scope>
    <source>
        <strain evidence="8 9">DSM 25080</strain>
    </source>
</reference>